<dbReference type="EMBL" id="WIXE01003447">
    <property type="protein sequence ID" value="KAK5983940.1"/>
    <property type="molecule type" value="Genomic_DNA"/>
</dbReference>
<dbReference type="AlphaFoldDB" id="A0AAN8FTN3"/>
<feature type="non-terminal residue" evidence="5">
    <location>
        <position position="1"/>
    </location>
</feature>
<feature type="binding site" evidence="3">
    <location>
        <position position="73"/>
    </location>
    <ligand>
        <name>ATP</name>
        <dbReference type="ChEBI" id="CHEBI:30616"/>
    </ligand>
</feature>
<evidence type="ECO:0000313" key="5">
    <source>
        <dbReference type="EMBL" id="KAK5983940.1"/>
    </source>
</evidence>
<feature type="domain" description="Protein kinase" evidence="4">
    <location>
        <begin position="41"/>
        <end position="135"/>
    </location>
</feature>
<keyword evidence="5" id="KW-0808">Transferase</keyword>
<dbReference type="SUPFAM" id="SSF56112">
    <property type="entry name" value="Protein kinase-like (PK-like)"/>
    <property type="match status" value="1"/>
</dbReference>
<proteinExistence type="predicted"/>
<dbReference type="InterPro" id="IPR017441">
    <property type="entry name" value="Protein_kinase_ATP_BS"/>
</dbReference>
<name>A0AAN8FTN3_TRICO</name>
<evidence type="ECO:0000256" key="2">
    <source>
        <dbReference type="ARBA" id="ARBA00022840"/>
    </source>
</evidence>
<dbReference type="InterPro" id="IPR011009">
    <property type="entry name" value="Kinase-like_dom_sf"/>
</dbReference>
<protein>
    <submittedName>
        <fullName evidence="5">Protein kinase domain-containing protein</fullName>
    </submittedName>
</protein>
<dbReference type="PROSITE" id="PS50011">
    <property type="entry name" value="PROTEIN_KINASE_DOM"/>
    <property type="match status" value="1"/>
</dbReference>
<keyword evidence="2 3" id="KW-0067">ATP-binding</keyword>
<dbReference type="InterPro" id="IPR050198">
    <property type="entry name" value="Non-receptor_tyrosine_kinases"/>
</dbReference>
<evidence type="ECO:0000256" key="1">
    <source>
        <dbReference type="ARBA" id="ARBA00022741"/>
    </source>
</evidence>
<dbReference type="GO" id="GO:0005524">
    <property type="term" value="F:ATP binding"/>
    <property type="evidence" value="ECO:0007669"/>
    <property type="project" value="UniProtKB-UniRule"/>
</dbReference>
<dbReference type="Pfam" id="PF07714">
    <property type="entry name" value="PK_Tyr_Ser-Thr"/>
    <property type="match status" value="1"/>
</dbReference>
<reference evidence="5 6" key="1">
    <citation type="submission" date="2019-10" db="EMBL/GenBank/DDBJ databases">
        <title>Assembly and Annotation for the nematode Trichostrongylus colubriformis.</title>
        <authorList>
            <person name="Martin J."/>
        </authorList>
    </citation>
    <scope>NUCLEOTIDE SEQUENCE [LARGE SCALE GENOMIC DNA]</scope>
    <source>
        <strain evidence="5">G859</strain>
        <tissue evidence="5">Whole worm</tissue>
    </source>
</reference>
<keyword evidence="1 3" id="KW-0547">Nucleotide-binding</keyword>
<dbReference type="Gene3D" id="3.30.200.20">
    <property type="entry name" value="Phosphorylase Kinase, domain 1"/>
    <property type="match status" value="1"/>
</dbReference>
<dbReference type="PANTHER" id="PTHR24418">
    <property type="entry name" value="TYROSINE-PROTEIN KINASE"/>
    <property type="match status" value="1"/>
</dbReference>
<evidence type="ECO:0000256" key="3">
    <source>
        <dbReference type="PROSITE-ProRule" id="PRU10141"/>
    </source>
</evidence>
<comment type="caution">
    <text evidence="5">The sequence shown here is derived from an EMBL/GenBank/DDBJ whole genome shotgun (WGS) entry which is preliminary data.</text>
</comment>
<evidence type="ECO:0000259" key="4">
    <source>
        <dbReference type="PROSITE" id="PS50011"/>
    </source>
</evidence>
<organism evidence="5 6">
    <name type="scientific">Trichostrongylus colubriformis</name>
    <name type="common">Black scour worm</name>
    <dbReference type="NCBI Taxonomy" id="6319"/>
    <lineage>
        <taxon>Eukaryota</taxon>
        <taxon>Metazoa</taxon>
        <taxon>Ecdysozoa</taxon>
        <taxon>Nematoda</taxon>
        <taxon>Chromadorea</taxon>
        <taxon>Rhabditida</taxon>
        <taxon>Rhabditina</taxon>
        <taxon>Rhabditomorpha</taxon>
        <taxon>Strongyloidea</taxon>
        <taxon>Trichostrongylidae</taxon>
        <taxon>Trichostrongylus</taxon>
    </lineage>
</organism>
<keyword evidence="5" id="KW-0418">Kinase</keyword>
<evidence type="ECO:0000313" key="6">
    <source>
        <dbReference type="Proteomes" id="UP001331761"/>
    </source>
</evidence>
<dbReference type="GO" id="GO:0004672">
    <property type="term" value="F:protein kinase activity"/>
    <property type="evidence" value="ECO:0007669"/>
    <property type="project" value="InterPro"/>
</dbReference>
<keyword evidence="6" id="KW-1185">Reference proteome</keyword>
<gene>
    <name evidence="5" type="ORF">GCK32_020591</name>
</gene>
<accession>A0AAN8FTN3</accession>
<dbReference type="InterPro" id="IPR001245">
    <property type="entry name" value="Ser-Thr/Tyr_kinase_cat_dom"/>
</dbReference>
<dbReference type="PROSITE" id="PS00107">
    <property type="entry name" value="PROTEIN_KINASE_ATP"/>
    <property type="match status" value="1"/>
</dbReference>
<sequence>FDTLASLFEHYATKHLLVDKDTVLLKRGVGLCRWEFKHANVQVGRLLGKGAYGEVRKGTVIRKSGQIVNVAVKTLTMTNLITRELIREIMKEARIMRDLHHVNVVSIVGVVLIDHPLYILLEYVSGCFDFYIRVR</sequence>
<dbReference type="InterPro" id="IPR000719">
    <property type="entry name" value="Prot_kinase_dom"/>
</dbReference>
<dbReference type="Proteomes" id="UP001331761">
    <property type="component" value="Unassembled WGS sequence"/>
</dbReference>